<dbReference type="GO" id="GO:0005829">
    <property type="term" value="C:cytosol"/>
    <property type="evidence" value="ECO:0007669"/>
    <property type="project" value="TreeGrafter"/>
</dbReference>
<evidence type="ECO:0000259" key="1">
    <source>
        <dbReference type="Pfam" id="PF00294"/>
    </source>
</evidence>
<dbReference type="EMBL" id="CP001841">
    <property type="protein sequence ID" value="AEF80812.1"/>
    <property type="molecule type" value="Genomic_DNA"/>
</dbReference>
<proteinExistence type="predicted"/>
<reference evidence="2 3" key="2">
    <citation type="journal article" date="2011" name="ISME J.">
        <title>RNA-seq reveals cooperative metabolic interactions between two termite-gut spirochete species in co-culture.</title>
        <authorList>
            <person name="Rosenthal A.Z."/>
            <person name="Matson E.G."/>
            <person name="Eldar A."/>
            <person name="Leadbetter J.R."/>
        </authorList>
    </citation>
    <scope>NUCLEOTIDE SEQUENCE [LARGE SCALE GENOMIC DNA]</scope>
    <source>
        <strain evidence="3">ATCC BAA-888 / DSM 13862 / ZAS-9</strain>
    </source>
</reference>
<dbReference type="Pfam" id="PF00294">
    <property type="entry name" value="PfkB"/>
    <property type="match status" value="1"/>
</dbReference>
<dbReference type="GO" id="GO:0033786">
    <property type="term" value="F:heptose-1-phosphate adenylyltransferase activity"/>
    <property type="evidence" value="ECO:0007669"/>
    <property type="project" value="TreeGrafter"/>
</dbReference>
<gene>
    <name evidence="2" type="ordered locus">TREAZ_1017</name>
</gene>
<dbReference type="InParanoid" id="F5Y865"/>
<sequence>MALVSRNRLKELLDGFPDLKIAVAGDFFLDKWLEIDRSLDEPSVETGLTAYQVVQKRVYAGASGTVLSNLAALDVGRLFALGFTGDDGEGFELRRCLSSMGVNMDSLITSGEVQTPTYTKPVFRSQGPGGKKFLEESNRLDHKNVLPTPADIEKRIIASLWEIAPKVDAIIALDQLVGEIYGVITPAVRGELAKIAEQFPSLVMYADSRAFISAFRNMAIKCNNLEAEKLFRGPAAGSFAGSPSGSPGGSTPSLEETGECLLGLSKNSRKEVFISCGEKGVLVKGDDGKPFLVPTIPQHGEIDIVGAGDACSSGIVTTLCRGGTPVEAAFVGNLTASITIQVIGATGTASRDQILSRYDEYYGDQN</sequence>
<reference evidence="3" key="1">
    <citation type="submission" date="2009-12" db="EMBL/GenBank/DDBJ databases">
        <title>Complete sequence of Treponema azotonutricium strain ZAS-9.</title>
        <authorList>
            <person name="Tetu S.G."/>
            <person name="Matson E."/>
            <person name="Ren Q."/>
            <person name="Seshadri R."/>
            <person name="Elbourne L."/>
            <person name="Hassan K.A."/>
            <person name="Durkin A."/>
            <person name="Radune D."/>
            <person name="Mohamoud Y."/>
            <person name="Shay R."/>
            <person name="Jin S."/>
            <person name="Zhang X."/>
            <person name="Lucey K."/>
            <person name="Ballor N.R."/>
            <person name="Ottesen E."/>
            <person name="Rosenthal R."/>
            <person name="Allen A."/>
            <person name="Leadbetter J.R."/>
            <person name="Paulsen I.T."/>
        </authorList>
    </citation>
    <scope>NUCLEOTIDE SEQUENCE [LARGE SCALE GENOMIC DNA]</scope>
    <source>
        <strain evidence="3">ATCC BAA-888 / DSM 13862 / ZAS-9</strain>
    </source>
</reference>
<dbReference type="STRING" id="545695.TREAZ_1017"/>
<dbReference type="eggNOG" id="COG2870">
    <property type="taxonomic scope" value="Bacteria"/>
</dbReference>
<accession>F5Y865</accession>
<organism evidence="2 3">
    <name type="scientific">Leadbettera azotonutricia (strain ATCC BAA-888 / DSM 13862 / ZAS-9)</name>
    <name type="common">Treponema azotonutricium</name>
    <dbReference type="NCBI Taxonomy" id="545695"/>
    <lineage>
        <taxon>Bacteria</taxon>
        <taxon>Pseudomonadati</taxon>
        <taxon>Spirochaetota</taxon>
        <taxon>Spirochaetia</taxon>
        <taxon>Spirochaetales</taxon>
        <taxon>Breznakiellaceae</taxon>
        <taxon>Leadbettera</taxon>
    </lineage>
</organism>
<dbReference type="OrthoDB" id="9802794at2"/>
<dbReference type="InterPro" id="IPR011611">
    <property type="entry name" value="PfkB_dom"/>
</dbReference>
<dbReference type="Proteomes" id="UP000009222">
    <property type="component" value="Chromosome"/>
</dbReference>
<dbReference type="KEGG" id="taz:TREAZ_1017"/>
<dbReference type="SUPFAM" id="SSF53613">
    <property type="entry name" value="Ribokinase-like"/>
    <property type="match status" value="1"/>
</dbReference>
<name>F5Y865_LEAAZ</name>
<dbReference type="RefSeq" id="WP_015710968.1">
    <property type="nucleotide sequence ID" value="NC_015577.1"/>
</dbReference>
<protein>
    <submittedName>
        <fullName evidence="2">PfkB domain protein</fullName>
    </submittedName>
</protein>
<keyword evidence="3" id="KW-1185">Reference proteome</keyword>
<dbReference type="GO" id="GO:0033785">
    <property type="term" value="F:heptose 7-phosphate kinase activity"/>
    <property type="evidence" value="ECO:0007669"/>
    <property type="project" value="TreeGrafter"/>
</dbReference>
<dbReference type="Gene3D" id="3.40.1190.20">
    <property type="match status" value="1"/>
</dbReference>
<dbReference type="InterPro" id="IPR029056">
    <property type="entry name" value="Ribokinase-like"/>
</dbReference>
<dbReference type="HOGENOM" id="CLU_021150_0_0_12"/>
<dbReference type="PANTHER" id="PTHR46969:SF1">
    <property type="entry name" value="BIFUNCTIONAL PROTEIN HLDE"/>
    <property type="match status" value="1"/>
</dbReference>
<dbReference type="AlphaFoldDB" id="F5Y865"/>
<evidence type="ECO:0000313" key="3">
    <source>
        <dbReference type="Proteomes" id="UP000009222"/>
    </source>
</evidence>
<feature type="domain" description="Carbohydrate kinase PfkB" evidence="1">
    <location>
        <begin position="244"/>
        <end position="347"/>
    </location>
</feature>
<evidence type="ECO:0000313" key="2">
    <source>
        <dbReference type="EMBL" id="AEF80812.1"/>
    </source>
</evidence>
<dbReference type="PANTHER" id="PTHR46969">
    <property type="entry name" value="BIFUNCTIONAL PROTEIN HLDE"/>
    <property type="match status" value="1"/>
</dbReference>